<dbReference type="EMBL" id="FZOD01000008">
    <property type="protein sequence ID" value="SNS38608.1"/>
    <property type="molecule type" value="Genomic_DNA"/>
</dbReference>
<proteinExistence type="predicted"/>
<sequence length="117" mass="13373">MARRRRKKVYTDLIDRYNDGLRQVADYIDYNLTDTALRPMARPDDGTAASKVDIDFGGITVHGYIFGVQEALALMGVRYITAPKEAYIRAIFRKLRRWCETRPASTPSNSESPSRSR</sequence>
<dbReference type="RefSeq" id="WP_089207171.1">
    <property type="nucleotide sequence ID" value="NZ_FZOD01000008.1"/>
</dbReference>
<protein>
    <submittedName>
        <fullName evidence="1">Uncharacterized protein</fullName>
    </submittedName>
</protein>
<evidence type="ECO:0000313" key="2">
    <source>
        <dbReference type="Proteomes" id="UP000198282"/>
    </source>
</evidence>
<name>A0A239E2V0_9ACTN</name>
<accession>A0A239E2V0</accession>
<dbReference type="AlphaFoldDB" id="A0A239E2V0"/>
<organism evidence="1 2">
    <name type="scientific">Streptosporangium subroseum</name>
    <dbReference type="NCBI Taxonomy" id="106412"/>
    <lineage>
        <taxon>Bacteria</taxon>
        <taxon>Bacillati</taxon>
        <taxon>Actinomycetota</taxon>
        <taxon>Actinomycetes</taxon>
        <taxon>Streptosporangiales</taxon>
        <taxon>Streptosporangiaceae</taxon>
        <taxon>Streptosporangium</taxon>
    </lineage>
</organism>
<dbReference type="Proteomes" id="UP000198282">
    <property type="component" value="Unassembled WGS sequence"/>
</dbReference>
<keyword evidence="2" id="KW-1185">Reference proteome</keyword>
<gene>
    <name evidence="1" type="ORF">SAMN05216276_1008180</name>
</gene>
<evidence type="ECO:0000313" key="1">
    <source>
        <dbReference type="EMBL" id="SNS38608.1"/>
    </source>
</evidence>
<reference evidence="1 2" key="1">
    <citation type="submission" date="2017-06" db="EMBL/GenBank/DDBJ databases">
        <authorList>
            <person name="Kim H.J."/>
            <person name="Triplett B.A."/>
        </authorList>
    </citation>
    <scope>NUCLEOTIDE SEQUENCE [LARGE SCALE GENOMIC DNA]</scope>
    <source>
        <strain evidence="1 2">CGMCC 4.2132</strain>
    </source>
</reference>